<keyword evidence="3" id="KW-1185">Reference proteome</keyword>
<evidence type="ECO:0000313" key="2">
    <source>
        <dbReference type="EMBL" id="WQF76633.1"/>
    </source>
</evidence>
<evidence type="ECO:0000256" key="1">
    <source>
        <dbReference type="SAM" id="SignalP"/>
    </source>
</evidence>
<feature type="chain" id="PRO_5043522723" description="Secreted protein" evidence="1">
    <location>
        <begin position="20"/>
        <end position="97"/>
    </location>
</feature>
<name>A0AAX4I0L9_9PEZI</name>
<keyword evidence="1" id="KW-0732">Signal</keyword>
<dbReference type="Proteomes" id="UP001322277">
    <property type="component" value="Chromosome 1"/>
</dbReference>
<accession>A0AAX4I0L9</accession>
<dbReference type="EMBL" id="CP137305">
    <property type="protein sequence ID" value="WQF76633.1"/>
    <property type="molecule type" value="Genomic_DNA"/>
</dbReference>
<dbReference type="AlphaFoldDB" id="A0AAX4I0L9"/>
<evidence type="ECO:0000313" key="3">
    <source>
        <dbReference type="Proteomes" id="UP001322277"/>
    </source>
</evidence>
<evidence type="ECO:0008006" key="4">
    <source>
        <dbReference type="Google" id="ProtNLM"/>
    </source>
</evidence>
<organism evidence="2 3">
    <name type="scientific">Colletotrichum destructivum</name>
    <dbReference type="NCBI Taxonomy" id="34406"/>
    <lineage>
        <taxon>Eukaryota</taxon>
        <taxon>Fungi</taxon>
        <taxon>Dikarya</taxon>
        <taxon>Ascomycota</taxon>
        <taxon>Pezizomycotina</taxon>
        <taxon>Sordariomycetes</taxon>
        <taxon>Hypocreomycetidae</taxon>
        <taxon>Glomerellales</taxon>
        <taxon>Glomerellaceae</taxon>
        <taxon>Colletotrichum</taxon>
        <taxon>Colletotrichum destructivum species complex</taxon>
    </lineage>
</organism>
<gene>
    <name evidence="2" type="ORF">CDEST_01647</name>
</gene>
<feature type="signal peptide" evidence="1">
    <location>
        <begin position="1"/>
        <end position="19"/>
    </location>
</feature>
<reference evidence="3" key="1">
    <citation type="journal article" date="2023" name="bioRxiv">
        <title>Complete genome of the Medicago anthracnose fungus, Colletotrichum destructivum, reveals a mini-chromosome-like region within a core chromosome.</title>
        <authorList>
            <person name="Lapalu N."/>
            <person name="Simon A."/>
            <person name="Lu A."/>
            <person name="Plaumann P.-L."/>
            <person name="Amselem J."/>
            <person name="Pigne S."/>
            <person name="Auger A."/>
            <person name="Koch C."/>
            <person name="Dallery J.-F."/>
            <person name="O'Connell R.J."/>
        </authorList>
    </citation>
    <scope>NUCLEOTIDE SEQUENCE [LARGE SCALE GENOMIC DNA]</scope>
    <source>
        <strain evidence="3">CBS 520.97</strain>
    </source>
</reference>
<proteinExistence type="predicted"/>
<dbReference type="GeneID" id="87938150"/>
<dbReference type="RefSeq" id="XP_062773857.1">
    <property type="nucleotide sequence ID" value="XM_062917806.1"/>
</dbReference>
<protein>
    <recommendedName>
        <fullName evidence="4">Secreted protein</fullName>
    </recommendedName>
</protein>
<dbReference type="KEGG" id="cdet:87938150"/>
<sequence length="97" mass="10074">MRLGDFAFVLFLASEGVSAAPRPRGKALAITVIPREFKHPAKRSRPSVEQTAANGRACGNTARQGVCDNGRCGNFVAPTGFDVIPGAESQCGGSNSP</sequence>